<proteinExistence type="predicted"/>
<keyword evidence="2" id="KW-1185">Reference proteome</keyword>
<evidence type="ECO:0000313" key="2">
    <source>
        <dbReference type="Proteomes" id="UP000290602"/>
    </source>
</evidence>
<organism evidence="1 2">
    <name type="scientific">Levilactobacillus suantsaii</name>
    <dbReference type="NCBI Taxonomy" id="2292255"/>
    <lineage>
        <taxon>Bacteria</taxon>
        <taxon>Bacillati</taxon>
        <taxon>Bacillota</taxon>
        <taxon>Bacilli</taxon>
        <taxon>Lactobacillales</taxon>
        <taxon>Lactobacillaceae</taxon>
        <taxon>Levilactobacillus</taxon>
    </lineage>
</organism>
<dbReference type="NCBIfam" id="TIGR00481">
    <property type="entry name" value="YbhB/YbcL family Raf kinase inhibitor-like protein"/>
    <property type="match status" value="1"/>
</dbReference>
<reference evidence="1 2" key="1">
    <citation type="submission" date="2018-08" db="EMBL/GenBank/DDBJ databases">
        <title>Lactobacillus suantsai sp. nov., isolated from traditional fermented suan-tsai in Taiwan.</title>
        <authorList>
            <person name="Huang C.-H."/>
        </authorList>
    </citation>
    <scope>NUCLEOTIDE SEQUENCE [LARGE SCALE GENOMIC DNA]</scope>
    <source>
        <strain evidence="1 2">BCRC 12945</strain>
    </source>
</reference>
<dbReference type="RefSeq" id="WP_129033191.1">
    <property type="nucleotide sequence ID" value="NZ_CP059603.1"/>
</dbReference>
<dbReference type="Gene3D" id="3.90.280.10">
    <property type="entry name" value="PEBP-like"/>
    <property type="match status" value="1"/>
</dbReference>
<dbReference type="EMBL" id="QXIL01000026">
    <property type="protein sequence ID" value="RXI76767.1"/>
    <property type="molecule type" value="Genomic_DNA"/>
</dbReference>
<dbReference type="SUPFAM" id="SSF49777">
    <property type="entry name" value="PEBP-like"/>
    <property type="match status" value="1"/>
</dbReference>
<dbReference type="InterPro" id="IPR036610">
    <property type="entry name" value="PEBP-like_sf"/>
</dbReference>
<dbReference type="Pfam" id="PF01161">
    <property type="entry name" value="PBP"/>
    <property type="match status" value="1"/>
</dbReference>
<accession>A0A4Q0VIE8</accession>
<dbReference type="OrthoDB" id="9797506at2"/>
<gene>
    <name evidence="1" type="ORF">DXH47_10125</name>
</gene>
<evidence type="ECO:0000313" key="1">
    <source>
        <dbReference type="EMBL" id="RXI76767.1"/>
    </source>
</evidence>
<dbReference type="InterPro" id="IPR008914">
    <property type="entry name" value="PEBP"/>
</dbReference>
<dbReference type="CDD" id="cd00865">
    <property type="entry name" value="PEBP_bact_arch"/>
    <property type="match status" value="1"/>
</dbReference>
<dbReference type="InterPro" id="IPR005247">
    <property type="entry name" value="YbhB_YbcL/LppC-like"/>
</dbReference>
<name>A0A4Q0VIE8_9LACO</name>
<comment type="caution">
    <text evidence="1">The sequence shown here is derived from an EMBL/GenBank/DDBJ whole genome shotgun (WGS) entry which is preliminary data.</text>
</comment>
<protein>
    <submittedName>
        <fullName evidence="1">YbhB/YbcL family Raf kinase inhibitor-like protein</fullName>
    </submittedName>
</protein>
<dbReference type="AlphaFoldDB" id="A0A4Q0VIE8"/>
<dbReference type="Proteomes" id="UP000290602">
    <property type="component" value="Unassembled WGS sequence"/>
</dbReference>
<sequence>MKINVPVTQAGYLPDKYSKYSAIKKAGQPVISFPIEVTDVPQETNYLALSLIDYDAVPRTGFPFIHWLAANLPVKNIDEDFSRGFKGPQGMNTWASRFYDEDDDYVTSHYAGPMPPDKPHRYTLTVYALKHAMAVKDKFYYNQFRDELKNNLLDKTDFVVNAHD</sequence>